<dbReference type="EMBL" id="LLXI01001173">
    <property type="protein sequence ID" value="PKY52267.1"/>
    <property type="molecule type" value="Genomic_DNA"/>
</dbReference>
<comment type="caution">
    <text evidence="2">The sequence shown here is derived from an EMBL/GenBank/DDBJ whole genome shotgun (WGS) entry which is preliminary data.</text>
</comment>
<keyword evidence="1" id="KW-0175">Coiled coil</keyword>
<dbReference type="AlphaFoldDB" id="A0A2I1H063"/>
<accession>A0A2I1H063</accession>
<reference evidence="2 3" key="1">
    <citation type="submission" date="2015-10" db="EMBL/GenBank/DDBJ databases">
        <title>Genome analyses suggest a sexual origin of heterokaryosis in a supposedly ancient asexual fungus.</title>
        <authorList>
            <person name="Ropars J."/>
            <person name="Sedzielewska K."/>
            <person name="Noel J."/>
            <person name="Charron P."/>
            <person name="Farinelli L."/>
            <person name="Marton T."/>
            <person name="Kruger M."/>
            <person name="Pelin A."/>
            <person name="Brachmann A."/>
            <person name="Corradi N."/>
        </authorList>
    </citation>
    <scope>NUCLEOTIDE SEQUENCE [LARGE SCALE GENOMIC DNA]</scope>
    <source>
        <strain evidence="2 3">A4</strain>
    </source>
</reference>
<evidence type="ECO:0000313" key="2">
    <source>
        <dbReference type="EMBL" id="PKY52267.1"/>
    </source>
</evidence>
<feature type="coiled-coil region" evidence="1">
    <location>
        <begin position="81"/>
        <end position="115"/>
    </location>
</feature>
<name>A0A2I1H063_9GLOM</name>
<evidence type="ECO:0000313" key="3">
    <source>
        <dbReference type="Proteomes" id="UP000234323"/>
    </source>
</evidence>
<sequence>MTGKDMILKDIGPLTFLKKQKHSDYTILRTKVEKEWQGEGLKAYWEKLIKDYNERVKTSKKEKVHNVDYDYESNEELSYIIRKLIRKNEVLQEDISELRNEILILNKRIDNLKRIICGEKYNYPVYSVSEKFMGVTKLDYEFIHDWYGKDRPCRGGISDEHMFRNFQYDFFIIHT</sequence>
<dbReference type="VEuPathDB" id="FungiDB:RhiirA1_461070"/>
<proteinExistence type="predicted"/>
<dbReference type="VEuPathDB" id="FungiDB:FUN_010057"/>
<gene>
    <name evidence="2" type="ORF">RhiirA4_469798</name>
</gene>
<dbReference type="Proteomes" id="UP000234323">
    <property type="component" value="Unassembled WGS sequence"/>
</dbReference>
<organism evidence="2 3">
    <name type="scientific">Rhizophagus irregularis</name>
    <dbReference type="NCBI Taxonomy" id="588596"/>
    <lineage>
        <taxon>Eukaryota</taxon>
        <taxon>Fungi</taxon>
        <taxon>Fungi incertae sedis</taxon>
        <taxon>Mucoromycota</taxon>
        <taxon>Glomeromycotina</taxon>
        <taxon>Glomeromycetes</taxon>
        <taxon>Glomerales</taxon>
        <taxon>Glomeraceae</taxon>
        <taxon>Rhizophagus</taxon>
    </lineage>
</organism>
<evidence type="ECO:0000256" key="1">
    <source>
        <dbReference type="SAM" id="Coils"/>
    </source>
</evidence>
<keyword evidence="3" id="KW-1185">Reference proteome</keyword>
<protein>
    <submittedName>
        <fullName evidence="2">Uncharacterized protein</fullName>
    </submittedName>
</protein>